<keyword evidence="1" id="KW-0732">Signal</keyword>
<dbReference type="Proteomes" id="UP000230282">
    <property type="component" value="Unassembled WGS sequence"/>
</dbReference>
<organism evidence="2 3">
    <name type="scientific">Caviibacterium pharyngocola</name>
    <dbReference type="NCBI Taxonomy" id="28159"/>
    <lineage>
        <taxon>Bacteria</taxon>
        <taxon>Pseudomonadati</taxon>
        <taxon>Pseudomonadota</taxon>
        <taxon>Gammaproteobacteria</taxon>
        <taxon>Pasteurellales</taxon>
        <taxon>Pasteurellaceae</taxon>
        <taxon>Caviibacterium</taxon>
    </lineage>
</organism>
<proteinExistence type="predicted"/>
<comment type="caution">
    <text evidence="2">The sequence shown here is derived from an EMBL/GenBank/DDBJ whole genome shotgun (WGS) entry which is preliminary data.</text>
</comment>
<protein>
    <submittedName>
        <fullName evidence="2">NrfG protein</fullName>
    </submittedName>
</protein>
<dbReference type="SUPFAM" id="SSF48452">
    <property type="entry name" value="TPR-like"/>
    <property type="match status" value="1"/>
</dbReference>
<dbReference type="AlphaFoldDB" id="A0A2M8RWW3"/>
<feature type="chain" id="PRO_5014702239" evidence="1">
    <location>
        <begin position="23"/>
        <end position="258"/>
    </location>
</feature>
<keyword evidence="3" id="KW-1185">Reference proteome</keyword>
<evidence type="ECO:0000313" key="3">
    <source>
        <dbReference type="Proteomes" id="UP000230282"/>
    </source>
</evidence>
<dbReference type="PROSITE" id="PS51257">
    <property type="entry name" value="PROKAR_LIPOPROTEIN"/>
    <property type="match status" value="1"/>
</dbReference>
<name>A0A2M8RWW3_9PAST</name>
<reference evidence="2 3" key="1">
    <citation type="submission" date="2017-11" db="EMBL/GenBank/DDBJ databases">
        <title>Reclassification of Bisgaard taxon 5 as Caviibacterium pharyngocola gen. nov., sp. nov.</title>
        <authorList>
            <person name="Christensen H."/>
        </authorList>
    </citation>
    <scope>NUCLEOTIDE SEQUENCE [LARGE SCALE GENOMIC DNA]</scope>
    <source>
        <strain evidence="2 3">7_3</strain>
    </source>
</reference>
<dbReference type="Pfam" id="PF13432">
    <property type="entry name" value="TPR_16"/>
    <property type="match status" value="1"/>
</dbReference>
<dbReference type="EMBL" id="PHGZ01000008">
    <property type="protein sequence ID" value="PJG83361.1"/>
    <property type="molecule type" value="Genomic_DNA"/>
</dbReference>
<evidence type="ECO:0000313" key="2">
    <source>
        <dbReference type="EMBL" id="PJG83361.1"/>
    </source>
</evidence>
<feature type="signal peptide" evidence="1">
    <location>
        <begin position="1"/>
        <end position="22"/>
    </location>
</feature>
<gene>
    <name evidence="2" type="ORF">CVP04_04355</name>
</gene>
<dbReference type="OrthoDB" id="6480168at2"/>
<dbReference type="InterPro" id="IPR011990">
    <property type="entry name" value="TPR-like_helical_dom_sf"/>
</dbReference>
<dbReference type="Gene3D" id="1.25.40.10">
    <property type="entry name" value="Tetratricopeptide repeat domain"/>
    <property type="match status" value="1"/>
</dbReference>
<dbReference type="RefSeq" id="WP_100296299.1">
    <property type="nucleotide sequence ID" value="NZ_PHGZ01000008.1"/>
</dbReference>
<accession>A0A2M8RWW3</accession>
<sequence length="258" mass="29116">MCNRFLKNVLILSLSLTVAACADSLSSSLVEDDNFSSKEKLYESTQNYSGLVTLYREQLKSFEDDATRYKLARAYYNKGDYEASLYQVKPLTDVTNSYYESASLLEVRDLIQLKNFDNALMSVNSLIERFPKNAEAHNLRGVIFAQQGNMQRAQQDIAAARDLFINDVIAVNNLAMLKIIHGDYKNAVQLLLPQYLKGVKESRLVHNLVFALVKSGDTEYALDIIKKERLNSSPNDLVAALKKNQGAFDKPNKKTAKR</sequence>
<evidence type="ECO:0000256" key="1">
    <source>
        <dbReference type="SAM" id="SignalP"/>
    </source>
</evidence>